<evidence type="ECO:0000313" key="2">
    <source>
        <dbReference type="EMBL" id="WAQ81826.1"/>
    </source>
</evidence>
<reference evidence="2" key="1">
    <citation type="submission" date="2022-10" db="EMBL/GenBank/DDBJ databases">
        <title>Puccinia triticina Genome sequencing and assembly.</title>
        <authorList>
            <person name="Li C."/>
        </authorList>
    </citation>
    <scope>NUCLEOTIDE SEQUENCE</scope>
    <source>
        <strain evidence="2">Pt15</strain>
    </source>
</reference>
<proteinExistence type="predicted"/>
<organism evidence="2 3">
    <name type="scientific">Puccinia triticina</name>
    <dbReference type="NCBI Taxonomy" id="208348"/>
    <lineage>
        <taxon>Eukaryota</taxon>
        <taxon>Fungi</taxon>
        <taxon>Dikarya</taxon>
        <taxon>Basidiomycota</taxon>
        <taxon>Pucciniomycotina</taxon>
        <taxon>Pucciniomycetes</taxon>
        <taxon>Pucciniales</taxon>
        <taxon>Pucciniaceae</taxon>
        <taxon>Puccinia</taxon>
    </lineage>
</organism>
<evidence type="ECO:0000256" key="1">
    <source>
        <dbReference type="SAM" id="MobiDB-lite"/>
    </source>
</evidence>
<gene>
    <name evidence="2" type="ORF">PtA15_2A138</name>
</gene>
<sequence length="52" mass="5573">MLRNPARDIYPCRPGPADPAKISSQPLSFGYPTTSAEMLILGASKSILTIEP</sequence>
<dbReference type="GeneID" id="77807023"/>
<protein>
    <submittedName>
        <fullName evidence="2">Uncharacterized protein</fullName>
    </submittedName>
</protein>
<dbReference type="RefSeq" id="XP_053017381.1">
    <property type="nucleotide sequence ID" value="XM_053166128.1"/>
</dbReference>
<keyword evidence="3" id="KW-1185">Reference proteome</keyword>
<dbReference type="Proteomes" id="UP001164743">
    <property type="component" value="Chromosome 2A"/>
</dbReference>
<dbReference type="EMBL" id="CP110422">
    <property type="protein sequence ID" value="WAQ81826.1"/>
    <property type="molecule type" value="Genomic_DNA"/>
</dbReference>
<accession>A0ABY7C9G8</accession>
<evidence type="ECO:0000313" key="3">
    <source>
        <dbReference type="Proteomes" id="UP001164743"/>
    </source>
</evidence>
<feature type="region of interest" description="Disordered" evidence="1">
    <location>
        <begin position="1"/>
        <end position="24"/>
    </location>
</feature>
<name>A0ABY7C9G8_9BASI</name>